<protein>
    <submittedName>
        <fullName evidence="1">Uncharacterized protein</fullName>
    </submittedName>
</protein>
<reference evidence="1" key="1">
    <citation type="submission" date="2014-11" db="EMBL/GenBank/DDBJ databases">
        <authorList>
            <person name="Amaro Gonzalez C."/>
        </authorList>
    </citation>
    <scope>NUCLEOTIDE SEQUENCE</scope>
</reference>
<organism evidence="1">
    <name type="scientific">Anguilla anguilla</name>
    <name type="common">European freshwater eel</name>
    <name type="synonym">Muraena anguilla</name>
    <dbReference type="NCBI Taxonomy" id="7936"/>
    <lineage>
        <taxon>Eukaryota</taxon>
        <taxon>Metazoa</taxon>
        <taxon>Chordata</taxon>
        <taxon>Craniata</taxon>
        <taxon>Vertebrata</taxon>
        <taxon>Euteleostomi</taxon>
        <taxon>Actinopterygii</taxon>
        <taxon>Neopterygii</taxon>
        <taxon>Teleostei</taxon>
        <taxon>Anguilliformes</taxon>
        <taxon>Anguillidae</taxon>
        <taxon>Anguilla</taxon>
    </lineage>
</organism>
<sequence length="74" mass="8201">MSTKAFKTHSMPITVFAIKNCGNEGDIPVCVQCRMIICNALCSSKHLVLLSWDWNGGARDQLCLVINHKHNPCS</sequence>
<evidence type="ECO:0000313" key="1">
    <source>
        <dbReference type="EMBL" id="JAH23944.1"/>
    </source>
</evidence>
<dbReference type="AlphaFoldDB" id="A0A0E9R4A6"/>
<accession>A0A0E9R4A6</accession>
<proteinExistence type="predicted"/>
<name>A0A0E9R4A6_ANGAN</name>
<dbReference type="EMBL" id="GBXM01084633">
    <property type="protein sequence ID" value="JAH23944.1"/>
    <property type="molecule type" value="Transcribed_RNA"/>
</dbReference>
<reference evidence="1" key="2">
    <citation type="journal article" date="2015" name="Fish Shellfish Immunol.">
        <title>Early steps in the European eel (Anguilla anguilla)-Vibrio vulnificus interaction in the gills: Role of the RtxA13 toxin.</title>
        <authorList>
            <person name="Callol A."/>
            <person name="Pajuelo D."/>
            <person name="Ebbesson L."/>
            <person name="Teles M."/>
            <person name="MacKenzie S."/>
            <person name="Amaro C."/>
        </authorList>
    </citation>
    <scope>NUCLEOTIDE SEQUENCE</scope>
</reference>